<name>A0AAN9TMQ4_9HEMI</name>
<protein>
    <submittedName>
        <fullName evidence="1">Uncharacterized protein</fullName>
    </submittedName>
</protein>
<evidence type="ECO:0000313" key="1">
    <source>
        <dbReference type="EMBL" id="KAK7595196.1"/>
    </source>
</evidence>
<proteinExistence type="predicted"/>
<accession>A0AAN9TMQ4</accession>
<dbReference type="EMBL" id="JBBCAQ010000019">
    <property type="protein sequence ID" value="KAK7595196.1"/>
    <property type="molecule type" value="Genomic_DNA"/>
</dbReference>
<evidence type="ECO:0000313" key="2">
    <source>
        <dbReference type="Proteomes" id="UP001367676"/>
    </source>
</evidence>
<organism evidence="1 2">
    <name type="scientific">Parthenolecanium corni</name>
    <dbReference type="NCBI Taxonomy" id="536013"/>
    <lineage>
        <taxon>Eukaryota</taxon>
        <taxon>Metazoa</taxon>
        <taxon>Ecdysozoa</taxon>
        <taxon>Arthropoda</taxon>
        <taxon>Hexapoda</taxon>
        <taxon>Insecta</taxon>
        <taxon>Pterygota</taxon>
        <taxon>Neoptera</taxon>
        <taxon>Paraneoptera</taxon>
        <taxon>Hemiptera</taxon>
        <taxon>Sternorrhyncha</taxon>
        <taxon>Coccoidea</taxon>
        <taxon>Coccidae</taxon>
        <taxon>Parthenolecanium</taxon>
    </lineage>
</organism>
<gene>
    <name evidence="1" type="ORF">V9T40_001629</name>
</gene>
<sequence length="315" mass="36141">MHLVKNIREKYKGLLKREKRAKDLGNSLFEPIVTPLKTIANEKVKKNGNADIINKEDEINIKVEANEEEEDDEKSMDDDISFDPAGVSTPNATFKKDTFQKDIEKIIGKKQKHPALGFDVEIDKKNGNKVRITTRKNKYPVDVDYASKSLIIESKQYPLSRNLAKLLFTAKVSNLNPSPDEIDTYNQILRDTNDFPLLQPTLKEKNKYYRFVRKPEKNKVVIKKLSKKTIKAAETGANARLSQLQGEGPNTRNLDLKVFSRKNQDIKYIYWNSPSELIHRLCLLLSTKQAGNTNPQIDEEIESIETQLREANIIE</sequence>
<keyword evidence="2" id="KW-1185">Reference proteome</keyword>
<comment type="caution">
    <text evidence="1">The sequence shown here is derived from an EMBL/GenBank/DDBJ whole genome shotgun (WGS) entry which is preliminary data.</text>
</comment>
<dbReference type="AlphaFoldDB" id="A0AAN9TMQ4"/>
<dbReference type="Proteomes" id="UP001367676">
    <property type="component" value="Unassembled WGS sequence"/>
</dbReference>
<reference evidence="1 2" key="1">
    <citation type="submission" date="2024-03" db="EMBL/GenBank/DDBJ databases">
        <title>Adaptation during the transition from Ophiocordyceps entomopathogen to insect associate is accompanied by gene loss and intensified selection.</title>
        <authorList>
            <person name="Ward C.M."/>
            <person name="Onetto C.A."/>
            <person name="Borneman A.R."/>
        </authorList>
    </citation>
    <scope>NUCLEOTIDE SEQUENCE [LARGE SCALE GENOMIC DNA]</scope>
    <source>
        <strain evidence="1">AWRI1</strain>
        <tissue evidence="1">Single Adult Female</tissue>
    </source>
</reference>